<protein>
    <submittedName>
        <fullName evidence="2">Uncharacterized protein</fullName>
    </submittedName>
</protein>
<name>A0ABV7YF20_9ACTN</name>
<evidence type="ECO:0000313" key="2">
    <source>
        <dbReference type="EMBL" id="MFC3763667.1"/>
    </source>
</evidence>
<gene>
    <name evidence="2" type="ORF">ACFOUW_22710</name>
</gene>
<dbReference type="Proteomes" id="UP001595699">
    <property type="component" value="Unassembled WGS sequence"/>
</dbReference>
<reference evidence="3" key="1">
    <citation type="journal article" date="2019" name="Int. J. Syst. Evol. Microbiol.">
        <title>The Global Catalogue of Microorganisms (GCM) 10K type strain sequencing project: providing services to taxonomists for standard genome sequencing and annotation.</title>
        <authorList>
            <consortium name="The Broad Institute Genomics Platform"/>
            <consortium name="The Broad Institute Genome Sequencing Center for Infectious Disease"/>
            <person name="Wu L."/>
            <person name="Ma J."/>
        </authorList>
    </citation>
    <scope>NUCLEOTIDE SEQUENCE [LARGE SCALE GENOMIC DNA]</scope>
    <source>
        <strain evidence="3">CGMCC 4.7241</strain>
    </source>
</reference>
<dbReference type="EMBL" id="JBHRZH010000020">
    <property type="protein sequence ID" value="MFC3763667.1"/>
    <property type="molecule type" value="Genomic_DNA"/>
</dbReference>
<dbReference type="RefSeq" id="WP_205118542.1">
    <property type="nucleotide sequence ID" value="NZ_JAFBCM010000001.1"/>
</dbReference>
<feature type="transmembrane region" description="Helical" evidence="1">
    <location>
        <begin position="40"/>
        <end position="60"/>
    </location>
</feature>
<keyword evidence="1" id="KW-1133">Transmembrane helix</keyword>
<comment type="caution">
    <text evidence="2">The sequence shown here is derived from an EMBL/GenBank/DDBJ whole genome shotgun (WGS) entry which is preliminary data.</text>
</comment>
<proteinExistence type="predicted"/>
<evidence type="ECO:0000256" key="1">
    <source>
        <dbReference type="SAM" id="Phobius"/>
    </source>
</evidence>
<keyword evidence="1" id="KW-0472">Membrane</keyword>
<keyword evidence="1" id="KW-0812">Transmembrane</keyword>
<organism evidence="2 3">
    <name type="scientific">Tenggerimyces flavus</name>
    <dbReference type="NCBI Taxonomy" id="1708749"/>
    <lineage>
        <taxon>Bacteria</taxon>
        <taxon>Bacillati</taxon>
        <taxon>Actinomycetota</taxon>
        <taxon>Actinomycetes</taxon>
        <taxon>Propionibacteriales</taxon>
        <taxon>Nocardioidaceae</taxon>
        <taxon>Tenggerimyces</taxon>
    </lineage>
</organism>
<sequence>MTTRESGLKDAYETVGEHVPALGDIDLAIRTARRRRLRTVIGVPLLAAAAAVAVVLSLTVPRWSAEPEPAGTKRPPVTVSFTDWVPNGNRGAPAELGSLIYRDCADCPLRLRRPDGQSFALSDLKPDLADKLPATGMTGLYLSWNGRWLGVPRGTAYEFHDLAVSWDNKETLPAGPRGSRWKPVGTGIVYSFARWEGDRVTAYAYANPPEKPEVYKLPKGYDRLPVRSVFDSVVDAVPVGVGERVIVAGTDALTIRRGQDPGSRWKEMSPDDFGLRLRRDETLIGPCGVPTVAVPISPDSDVDRYWQVATVYSFRGGAVVPSAVLRLGAGVDVGRIEIPAGWELLGPLDRDQVAMSHRTDEGLEVVALGFDGKRRVLHRLGPDAEVLLPGIGR</sequence>
<keyword evidence="3" id="KW-1185">Reference proteome</keyword>
<evidence type="ECO:0000313" key="3">
    <source>
        <dbReference type="Proteomes" id="UP001595699"/>
    </source>
</evidence>
<accession>A0ABV7YF20</accession>